<sequence length="122" mass="13336">MSRTDLSQNDKPKSVGSVSEISSAPSSGALDLSKTDQYRHMLNFINNKSPITRLCFQAIRCTFPNCTCECFSPGKLLLRSCDGCKHGWVAHEPFHVSVDLTFAAADGDLLFVSDPPFPIALN</sequence>
<organism evidence="2">
    <name type="scientific">Magallana gigas</name>
    <name type="common">Pacific oyster</name>
    <name type="synonym">Crassostrea gigas</name>
    <dbReference type="NCBI Taxonomy" id="29159"/>
    <lineage>
        <taxon>Eukaryota</taxon>
        <taxon>Metazoa</taxon>
        <taxon>Spiralia</taxon>
        <taxon>Lophotrochozoa</taxon>
        <taxon>Mollusca</taxon>
        <taxon>Bivalvia</taxon>
        <taxon>Autobranchia</taxon>
        <taxon>Pteriomorphia</taxon>
        <taxon>Ostreida</taxon>
        <taxon>Ostreoidea</taxon>
        <taxon>Ostreidae</taxon>
        <taxon>Magallana</taxon>
    </lineage>
</organism>
<accession>K1QFQ9</accession>
<dbReference type="AlphaFoldDB" id="K1QFQ9"/>
<protein>
    <submittedName>
        <fullName evidence="2">Zinc finger protein basonuclin-2</fullName>
    </submittedName>
</protein>
<dbReference type="EMBL" id="JH816910">
    <property type="protein sequence ID" value="EKC20381.1"/>
    <property type="molecule type" value="Genomic_DNA"/>
</dbReference>
<feature type="region of interest" description="Disordered" evidence="1">
    <location>
        <begin position="1"/>
        <end position="31"/>
    </location>
</feature>
<dbReference type="InParanoid" id="K1QFQ9"/>
<gene>
    <name evidence="2" type="ORF">CGI_10006162</name>
</gene>
<dbReference type="HOGENOM" id="CLU_2028937_0_0_1"/>
<evidence type="ECO:0000256" key="1">
    <source>
        <dbReference type="SAM" id="MobiDB-lite"/>
    </source>
</evidence>
<reference evidence="2" key="1">
    <citation type="journal article" date="2012" name="Nature">
        <title>The oyster genome reveals stress adaptation and complexity of shell formation.</title>
        <authorList>
            <person name="Zhang G."/>
            <person name="Fang X."/>
            <person name="Guo X."/>
            <person name="Li L."/>
            <person name="Luo R."/>
            <person name="Xu F."/>
            <person name="Yang P."/>
            <person name="Zhang L."/>
            <person name="Wang X."/>
            <person name="Qi H."/>
            <person name="Xiong Z."/>
            <person name="Que H."/>
            <person name="Xie Y."/>
            <person name="Holland P.W."/>
            <person name="Paps J."/>
            <person name="Zhu Y."/>
            <person name="Wu F."/>
            <person name="Chen Y."/>
            <person name="Wang J."/>
            <person name="Peng C."/>
            <person name="Meng J."/>
            <person name="Yang L."/>
            <person name="Liu J."/>
            <person name="Wen B."/>
            <person name="Zhang N."/>
            <person name="Huang Z."/>
            <person name="Zhu Q."/>
            <person name="Feng Y."/>
            <person name="Mount A."/>
            <person name="Hedgecock D."/>
            <person name="Xu Z."/>
            <person name="Liu Y."/>
            <person name="Domazet-Loso T."/>
            <person name="Du Y."/>
            <person name="Sun X."/>
            <person name="Zhang S."/>
            <person name="Liu B."/>
            <person name="Cheng P."/>
            <person name="Jiang X."/>
            <person name="Li J."/>
            <person name="Fan D."/>
            <person name="Wang W."/>
            <person name="Fu W."/>
            <person name="Wang T."/>
            <person name="Wang B."/>
            <person name="Zhang J."/>
            <person name="Peng Z."/>
            <person name="Li Y."/>
            <person name="Li N."/>
            <person name="Wang J."/>
            <person name="Chen M."/>
            <person name="He Y."/>
            <person name="Tan F."/>
            <person name="Song X."/>
            <person name="Zheng Q."/>
            <person name="Huang R."/>
            <person name="Yang H."/>
            <person name="Du X."/>
            <person name="Chen L."/>
            <person name="Yang M."/>
            <person name="Gaffney P.M."/>
            <person name="Wang S."/>
            <person name="Luo L."/>
            <person name="She Z."/>
            <person name="Ming Y."/>
            <person name="Huang W."/>
            <person name="Zhang S."/>
            <person name="Huang B."/>
            <person name="Zhang Y."/>
            <person name="Qu T."/>
            <person name="Ni P."/>
            <person name="Miao G."/>
            <person name="Wang J."/>
            <person name="Wang Q."/>
            <person name="Steinberg C.E."/>
            <person name="Wang H."/>
            <person name="Li N."/>
            <person name="Qian L."/>
            <person name="Zhang G."/>
            <person name="Li Y."/>
            <person name="Yang H."/>
            <person name="Liu X."/>
            <person name="Wang J."/>
            <person name="Yin Y."/>
            <person name="Wang J."/>
        </authorList>
    </citation>
    <scope>NUCLEOTIDE SEQUENCE [LARGE SCALE GENOMIC DNA]</scope>
    <source>
        <strain evidence="2">05x7-T-G4-1.051#20</strain>
    </source>
</reference>
<feature type="compositionally biased region" description="Polar residues" evidence="1">
    <location>
        <begin position="16"/>
        <end position="26"/>
    </location>
</feature>
<proteinExistence type="predicted"/>
<name>K1QFQ9_MAGGI</name>
<evidence type="ECO:0000313" key="2">
    <source>
        <dbReference type="EMBL" id="EKC20381.1"/>
    </source>
</evidence>